<dbReference type="SMART" id="SM00886">
    <property type="entry name" value="Dabb"/>
    <property type="match status" value="1"/>
</dbReference>
<sequence>MIGRGPLFLLFFAALLLVSFSLLFNTHFNLNSYAANRVPPLRDQPIPPPGFAASSGIVPSMPASDSIVHIVLFQFKEGTPSDGLKGICDAFVKLKDDCIHPETQKPYILSIKAGLDNSQENLQRGYTHAFVVEFATLWDRDYYVEKDPAHDGFKKALDKGGLASALVIDFQNGVY</sequence>
<accession>A0AAV9X498</accession>
<dbReference type="AlphaFoldDB" id="A0AAV9X498"/>
<feature type="domain" description="Stress-response A/B barrel" evidence="2">
    <location>
        <begin position="67"/>
        <end position="170"/>
    </location>
</feature>
<dbReference type="Pfam" id="PF07876">
    <property type="entry name" value="Dabb"/>
    <property type="match status" value="1"/>
</dbReference>
<dbReference type="SUPFAM" id="SSF54909">
    <property type="entry name" value="Dimeric alpha+beta barrel"/>
    <property type="match status" value="1"/>
</dbReference>
<comment type="subunit">
    <text evidence="1">Homodimer.</text>
</comment>
<proteinExistence type="predicted"/>
<dbReference type="InterPro" id="IPR011008">
    <property type="entry name" value="Dimeric_a/b-barrel"/>
</dbReference>
<dbReference type="InterPro" id="IPR013097">
    <property type="entry name" value="Dabb"/>
</dbReference>
<gene>
    <name evidence="3" type="ORF">TWF694_001987</name>
</gene>
<name>A0AAV9X498_9PEZI</name>
<dbReference type="Gene3D" id="3.30.70.100">
    <property type="match status" value="1"/>
</dbReference>
<evidence type="ECO:0000259" key="2">
    <source>
        <dbReference type="PROSITE" id="PS51502"/>
    </source>
</evidence>
<dbReference type="Proteomes" id="UP001365542">
    <property type="component" value="Unassembled WGS sequence"/>
</dbReference>
<dbReference type="PANTHER" id="PTHR33178">
    <property type="match status" value="1"/>
</dbReference>
<protein>
    <recommendedName>
        <fullName evidence="2">Stress-response A/B barrel domain-containing protein</fullName>
    </recommendedName>
</protein>
<dbReference type="PANTHER" id="PTHR33178:SF10">
    <property type="entry name" value="STRESS-RESPONSE A_B BARREL DOMAIN-CONTAINING PROTEIN"/>
    <property type="match status" value="1"/>
</dbReference>
<evidence type="ECO:0000256" key="1">
    <source>
        <dbReference type="ARBA" id="ARBA00011738"/>
    </source>
</evidence>
<reference evidence="3 4" key="1">
    <citation type="submission" date="2019-10" db="EMBL/GenBank/DDBJ databases">
        <authorList>
            <person name="Palmer J.M."/>
        </authorList>
    </citation>
    <scope>NUCLEOTIDE SEQUENCE [LARGE SCALE GENOMIC DNA]</scope>
    <source>
        <strain evidence="3 4">TWF694</strain>
    </source>
</reference>
<dbReference type="PROSITE" id="PS51502">
    <property type="entry name" value="S_R_A_B_BARREL"/>
    <property type="match status" value="1"/>
</dbReference>
<comment type="caution">
    <text evidence="3">The sequence shown here is derived from an EMBL/GenBank/DDBJ whole genome shotgun (WGS) entry which is preliminary data.</text>
</comment>
<evidence type="ECO:0000313" key="4">
    <source>
        <dbReference type="Proteomes" id="UP001365542"/>
    </source>
</evidence>
<keyword evidence="4" id="KW-1185">Reference proteome</keyword>
<organism evidence="3 4">
    <name type="scientific">Orbilia ellipsospora</name>
    <dbReference type="NCBI Taxonomy" id="2528407"/>
    <lineage>
        <taxon>Eukaryota</taxon>
        <taxon>Fungi</taxon>
        <taxon>Dikarya</taxon>
        <taxon>Ascomycota</taxon>
        <taxon>Pezizomycotina</taxon>
        <taxon>Orbiliomycetes</taxon>
        <taxon>Orbiliales</taxon>
        <taxon>Orbiliaceae</taxon>
        <taxon>Orbilia</taxon>
    </lineage>
</organism>
<dbReference type="EMBL" id="JAVHJO010000010">
    <property type="protein sequence ID" value="KAK6535532.1"/>
    <property type="molecule type" value="Genomic_DNA"/>
</dbReference>
<dbReference type="InterPro" id="IPR044662">
    <property type="entry name" value="HS1/DABB1-like"/>
</dbReference>
<evidence type="ECO:0000313" key="3">
    <source>
        <dbReference type="EMBL" id="KAK6535532.1"/>
    </source>
</evidence>